<reference evidence="3" key="1">
    <citation type="submission" date="2020-10" db="EMBL/GenBank/DDBJ databases">
        <authorList>
            <person name="Gilroy R."/>
        </authorList>
    </citation>
    <scope>NUCLEOTIDE SEQUENCE</scope>
    <source>
        <strain evidence="3">10192</strain>
    </source>
</reference>
<proteinExistence type="predicted"/>
<reference evidence="3" key="2">
    <citation type="journal article" date="2021" name="PeerJ">
        <title>Extensive microbial diversity within the chicken gut microbiome revealed by metagenomics and culture.</title>
        <authorList>
            <person name="Gilroy R."/>
            <person name="Ravi A."/>
            <person name="Getino M."/>
            <person name="Pursley I."/>
            <person name="Horton D.L."/>
            <person name="Alikhan N.F."/>
            <person name="Baker D."/>
            <person name="Gharbi K."/>
            <person name="Hall N."/>
            <person name="Watson M."/>
            <person name="Adriaenssens E.M."/>
            <person name="Foster-Nyarko E."/>
            <person name="Jarju S."/>
            <person name="Secka A."/>
            <person name="Antonio M."/>
            <person name="Oren A."/>
            <person name="Chaudhuri R.R."/>
            <person name="La Ragione R."/>
            <person name="Hildebrand F."/>
            <person name="Pallen M.J."/>
        </authorList>
    </citation>
    <scope>NUCLEOTIDE SEQUENCE</scope>
    <source>
        <strain evidence="3">10192</strain>
    </source>
</reference>
<sequence>MNTARVREEYDYSYAKEDSLQNPIYQAPVIEGYFHRENTVKEMAIRKVNKTLCGILGIFIMMAFVSYYFEMSNEITLNTLSRQVRTLNDENAELQNTLDRLKSFNNVDNKMVQYNLLQKAAKVIEVPAVASGVVPVDTKKAASTYVNWAIGY</sequence>
<keyword evidence="1" id="KW-0175">Coiled coil</keyword>
<dbReference type="Proteomes" id="UP000823632">
    <property type="component" value="Unassembled WGS sequence"/>
</dbReference>
<evidence type="ECO:0000313" key="3">
    <source>
        <dbReference type="EMBL" id="MBO8430735.1"/>
    </source>
</evidence>
<dbReference type="EMBL" id="JADIND010000105">
    <property type="protein sequence ID" value="MBO8430735.1"/>
    <property type="molecule type" value="Genomic_DNA"/>
</dbReference>
<feature type="transmembrane region" description="Helical" evidence="2">
    <location>
        <begin position="51"/>
        <end position="69"/>
    </location>
</feature>
<name>A0A9D9DRB1_9BACT</name>
<accession>A0A9D9DRB1</accession>
<keyword evidence="2" id="KW-0812">Transmembrane</keyword>
<keyword evidence="2" id="KW-1133">Transmembrane helix</keyword>
<evidence type="ECO:0000256" key="2">
    <source>
        <dbReference type="SAM" id="Phobius"/>
    </source>
</evidence>
<organism evidence="3 4">
    <name type="scientific">Candidatus Scatousia excrementipullorum</name>
    <dbReference type="NCBI Taxonomy" id="2840936"/>
    <lineage>
        <taxon>Bacteria</taxon>
        <taxon>Candidatus Scatousia</taxon>
    </lineage>
</organism>
<feature type="coiled-coil region" evidence="1">
    <location>
        <begin position="77"/>
        <end position="107"/>
    </location>
</feature>
<comment type="caution">
    <text evidence="3">The sequence shown here is derived from an EMBL/GenBank/DDBJ whole genome shotgun (WGS) entry which is preliminary data.</text>
</comment>
<evidence type="ECO:0000256" key="1">
    <source>
        <dbReference type="SAM" id="Coils"/>
    </source>
</evidence>
<gene>
    <name evidence="3" type="ORF">IAC76_05045</name>
</gene>
<keyword evidence="2" id="KW-0472">Membrane</keyword>
<evidence type="ECO:0000313" key="4">
    <source>
        <dbReference type="Proteomes" id="UP000823632"/>
    </source>
</evidence>
<protein>
    <submittedName>
        <fullName evidence="3">Uncharacterized protein</fullName>
    </submittedName>
</protein>
<dbReference type="AlphaFoldDB" id="A0A9D9DRB1"/>